<evidence type="ECO:0000259" key="7">
    <source>
        <dbReference type="Pfam" id="PF02770"/>
    </source>
</evidence>
<dbReference type="InterPro" id="IPR009100">
    <property type="entry name" value="AcylCoA_DH/oxidase_NM_dom_sf"/>
</dbReference>
<evidence type="ECO:0000313" key="10">
    <source>
        <dbReference type="Proteomes" id="UP001500729"/>
    </source>
</evidence>
<evidence type="ECO:0000256" key="3">
    <source>
        <dbReference type="ARBA" id="ARBA00022630"/>
    </source>
</evidence>
<name>A0ABN1D9G1_SACER</name>
<comment type="cofactor">
    <cofactor evidence="1 5">
        <name>FAD</name>
        <dbReference type="ChEBI" id="CHEBI:57692"/>
    </cofactor>
</comment>
<dbReference type="EMBL" id="BAAAGS010000028">
    <property type="protein sequence ID" value="GAA0537736.1"/>
    <property type="molecule type" value="Genomic_DNA"/>
</dbReference>
<comment type="similarity">
    <text evidence="2 5">Belongs to the acyl-CoA dehydrogenase family.</text>
</comment>
<evidence type="ECO:0000313" key="9">
    <source>
        <dbReference type="EMBL" id="GAA0537736.1"/>
    </source>
</evidence>
<accession>A0ABN1D9G1</accession>
<feature type="domain" description="Acyl-CoA dehydrogenase/oxidase C-terminal" evidence="6">
    <location>
        <begin position="234"/>
        <end position="384"/>
    </location>
</feature>
<dbReference type="PANTHER" id="PTHR43884">
    <property type="entry name" value="ACYL-COA DEHYDROGENASE"/>
    <property type="match status" value="1"/>
</dbReference>
<evidence type="ECO:0000256" key="4">
    <source>
        <dbReference type="ARBA" id="ARBA00022827"/>
    </source>
</evidence>
<keyword evidence="10" id="KW-1185">Reference proteome</keyword>
<proteinExistence type="inferred from homology"/>
<dbReference type="Pfam" id="PF00441">
    <property type="entry name" value="Acyl-CoA_dh_1"/>
    <property type="match status" value="1"/>
</dbReference>
<comment type="caution">
    <text evidence="9">The sequence shown here is derived from an EMBL/GenBank/DDBJ whole genome shotgun (WGS) entry which is preliminary data.</text>
</comment>
<dbReference type="Pfam" id="PF02770">
    <property type="entry name" value="Acyl-CoA_dh_M"/>
    <property type="match status" value="1"/>
</dbReference>
<dbReference type="InterPro" id="IPR009075">
    <property type="entry name" value="AcylCo_DH/oxidase_C"/>
</dbReference>
<evidence type="ECO:0000259" key="8">
    <source>
        <dbReference type="Pfam" id="PF02771"/>
    </source>
</evidence>
<dbReference type="InterPro" id="IPR006091">
    <property type="entry name" value="Acyl-CoA_Oxase/DH_mid-dom"/>
</dbReference>
<sequence length="591" mass="66465">MTVSHLISLAEEVERYLGDPHDPSSRMSYQRILEHDESERYPHELVDVLHEWGLHTYLLPEEWGGRAIDVEVGFNLLRLVARRDPAAATAVMLTDLAFMPAWIAGTAEQREGFVRAITDGTKMAWGLSERHHGSDVLANEMRAEKVPGGYLLSGEKYLIGNATVSDVVSLQARTDERGGPGGWSLFAVDKRECAPGTFEHLPRERLHGLRASDLGGFRLDQVFVPESSRFGEEGRGLEISIKGAQVARISICSMSLGAVDTALRLAMDFAEQREIFGRKVVEIPYSRRQLAECFADLLIGDALCTEAVRGLQGNPAQASVFSSVVKYFVPTLLERTMAQTSVVLGARLYLRDHPHFGVYQKMMRDVLVAIFADGNTVVNLKNIALELHELLGTARDPGEELRAGAEKSVGLLYDVDAKLPRWQPQRQSLFSRGKDDTVLAMPDGIERLRALAERQHDPAQRRWYLRSAEVAQRLMGELDRLHEGTTRLKQRWGKEYSTSDELFRLGEQYCAVHAGAALVHLVTRSADVLQDPMPDGAVLLLCLERVWRQFRSDEPVTDIDVIDRVVEVLRWQHSEHRLFSHWQFRLRASSS</sequence>
<dbReference type="Gene3D" id="2.40.110.10">
    <property type="entry name" value="Butyryl-CoA Dehydrogenase, subunit A, domain 2"/>
    <property type="match status" value="1"/>
</dbReference>
<keyword evidence="5" id="KW-0560">Oxidoreductase</keyword>
<feature type="domain" description="Acyl-CoA oxidase/dehydrogenase middle" evidence="7">
    <location>
        <begin position="125"/>
        <end position="222"/>
    </location>
</feature>
<dbReference type="InterPro" id="IPR037069">
    <property type="entry name" value="AcylCoA_DH/ox_N_sf"/>
</dbReference>
<dbReference type="InterPro" id="IPR046373">
    <property type="entry name" value="Acyl-CoA_Oxase/DH_mid-dom_sf"/>
</dbReference>
<reference evidence="9 10" key="1">
    <citation type="journal article" date="2019" name="Int. J. Syst. Evol. Microbiol.">
        <title>The Global Catalogue of Microorganisms (GCM) 10K type strain sequencing project: providing services to taxonomists for standard genome sequencing and annotation.</title>
        <authorList>
            <consortium name="The Broad Institute Genomics Platform"/>
            <consortium name="The Broad Institute Genome Sequencing Center for Infectious Disease"/>
            <person name="Wu L."/>
            <person name="Ma J."/>
        </authorList>
    </citation>
    <scope>NUCLEOTIDE SEQUENCE [LARGE SCALE GENOMIC DNA]</scope>
    <source>
        <strain evidence="9 10">JCM 10303</strain>
    </source>
</reference>
<dbReference type="Gene3D" id="1.10.540.10">
    <property type="entry name" value="Acyl-CoA dehydrogenase/oxidase, N-terminal domain"/>
    <property type="match status" value="1"/>
</dbReference>
<dbReference type="PANTHER" id="PTHR43884:SF19">
    <property type="entry name" value="ACYL-COA DEHYDROGENASE FADE4-RELATED"/>
    <property type="match status" value="1"/>
</dbReference>
<dbReference type="Proteomes" id="UP001500729">
    <property type="component" value="Unassembled WGS sequence"/>
</dbReference>
<evidence type="ECO:0000259" key="6">
    <source>
        <dbReference type="Pfam" id="PF00441"/>
    </source>
</evidence>
<evidence type="ECO:0000256" key="2">
    <source>
        <dbReference type="ARBA" id="ARBA00009347"/>
    </source>
</evidence>
<dbReference type="InterPro" id="IPR013786">
    <property type="entry name" value="AcylCoA_DH/ox_N"/>
</dbReference>
<keyword evidence="3 5" id="KW-0285">Flavoprotein</keyword>
<dbReference type="SUPFAM" id="SSF56645">
    <property type="entry name" value="Acyl-CoA dehydrogenase NM domain-like"/>
    <property type="match status" value="1"/>
</dbReference>
<feature type="domain" description="Acyl-CoA dehydrogenase/oxidase N-terminal" evidence="8">
    <location>
        <begin position="31"/>
        <end position="120"/>
    </location>
</feature>
<dbReference type="RefSeq" id="WP_009945678.1">
    <property type="nucleotide sequence ID" value="NZ_BAAAGS010000028.1"/>
</dbReference>
<dbReference type="Gene3D" id="1.20.140.10">
    <property type="entry name" value="Butyryl-CoA Dehydrogenase, subunit A, domain 3"/>
    <property type="match status" value="1"/>
</dbReference>
<dbReference type="Pfam" id="PF02771">
    <property type="entry name" value="Acyl-CoA_dh_N"/>
    <property type="match status" value="1"/>
</dbReference>
<evidence type="ECO:0000256" key="1">
    <source>
        <dbReference type="ARBA" id="ARBA00001974"/>
    </source>
</evidence>
<gene>
    <name evidence="9" type="ORF">GCM10009533_41170</name>
</gene>
<dbReference type="SUPFAM" id="SSF47203">
    <property type="entry name" value="Acyl-CoA dehydrogenase C-terminal domain-like"/>
    <property type="match status" value="1"/>
</dbReference>
<evidence type="ECO:0000256" key="5">
    <source>
        <dbReference type="RuleBase" id="RU362125"/>
    </source>
</evidence>
<organism evidence="9 10">
    <name type="scientific">Saccharopolyspora erythraea</name>
    <name type="common">Streptomyces erythraeus</name>
    <dbReference type="NCBI Taxonomy" id="1836"/>
    <lineage>
        <taxon>Bacteria</taxon>
        <taxon>Bacillati</taxon>
        <taxon>Actinomycetota</taxon>
        <taxon>Actinomycetes</taxon>
        <taxon>Pseudonocardiales</taxon>
        <taxon>Pseudonocardiaceae</taxon>
        <taxon>Saccharopolyspora</taxon>
    </lineage>
</organism>
<protein>
    <submittedName>
        <fullName evidence="9">Acyl-CoA dehydrogenase</fullName>
    </submittedName>
</protein>
<keyword evidence="4 5" id="KW-0274">FAD</keyword>
<dbReference type="InterPro" id="IPR036250">
    <property type="entry name" value="AcylCo_DH-like_C"/>
</dbReference>
<dbReference type="CDD" id="cd00567">
    <property type="entry name" value="ACAD"/>
    <property type="match status" value="1"/>
</dbReference>